<dbReference type="InterPro" id="IPR033668">
    <property type="entry name" value="Reg_prot_E2"/>
</dbReference>
<keyword evidence="3 12" id="KW-0678">Repressor</keyword>
<feature type="compositionally biased region" description="Low complexity" evidence="13">
    <location>
        <begin position="261"/>
        <end position="275"/>
    </location>
</feature>
<comment type="function">
    <text evidence="12">Plays a role in the initiation of viral DNA replication. A dimer of E2 interacts with a dimer of E1 in order to improve specificity of E1 DNA binding activity. Once the complex recognizes and binds DNA at specific sites, the E2 dimer is removed from DNA. E2 also regulates viral transcription through binding to the E2RE response element (5'-ACCNNNNNNGGT-3') present in multiple copies in the regulatory regions of the viral genome. Activates or represses transcription depending on E2RE's position with regards to proximal promoter elements including the TATA-box. Repression occurs by sterically hindering the assembly of the transcription initiation complex.</text>
</comment>
<evidence type="ECO:0000256" key="11">
    <source>
        <dbReference type="ARBA" id="ARBA00023163"/>
    </source>
</evidence>
<keyword evidence="5 12" id="KW-0597">Phosphoprotein</keyword>
<feature type="domain" description="Papillomavirus E2 C-terminal" evidence="15">
    <location>
        <begin position="369"/>
        <end position="442"/>
    </location>
</feature>
<dbReference type="EMBL" id="MG571093">
    <property type="protein sequence ID" value="AUT11914.1"/>
    <property type="molecule type" value="Genomic_DNA"/>
</dbReference>
<feature type="region of interest" description="DNA-binding domain" evidence="12">
    <location>
        <begin position="362"/>
        <end position="447"/>
    </location>
</feature>
<dbReference type="GO" id="GO:0003700">
    <property type="term" value="F:DNA-binding transcription factor activity"/>
    <property type="evidence" value="ECO:0007669"/>
    <property type="project" value="UniProtKB-UniRule"/>
</dbReference>
<organism evidence="16 17">
    <name type="scientific">Leptonychotes weddellii papillomavirus 3</name>
    <dbReference type="NCBI Taxonomy" id="2077304"/>
    <lineage>
        <taxon>Viruses</taxon>
        <taxon>Monodnaviria</taxon>
        <taxon>Shotokuvirae</taxon>
        <taxon>Cossaviricota</taxon>
        <taxon>Papovaviricetes</taxon>
        <taxon>Zurhausenvirales</taxon>
        <taxon>Papillomaviridae</taxon>
    </lineage>
</organism>
<dbReference type="Pfam" id="PF00508">
    <property type="entry name" value="PPV_E2_N"/>
    <property type="match status" value="1"/>
</dbReference>
<dbReference type="OrthoDB" id="15886at10239"/>
<feature type="compositionally biased region" description="Basic and acidic residues" evidence="13">
    <location>
        <begin position="326"/>
        <end position="340"/>
    </location>
</feature>
<dbReference type="HAMAP" id="MF_04001">
    <property type="entry name" value="PPV_E2"/>
    <property type="match status" value="1"/>
</dbReference>
<comment type="subunit">
    <text evidence="12">Binds DNA as homodimer. Interacts with protein E1; this interaction greatly increases E1 DNA-binding activity. Interacts with protein L1; this interaction enhances E2-dependent replication and transcription activation. Interacts with protein L2; this interaction inhibits E2 transcriptional activity but not DNA replication function E2. Interacts with protein E7; this interaction inhibits E7 oncogenic activity. Interacts with host TAF1; this interaction modulates E2-dependent transcriptional regulation. Interacts with host BRD4; this interaction mediates E2 transcriptional activation function. Additionally, the interaction with host BRD4 on mitotic chromosomes mediates tethering of the viral genome. Interacts with host TOPBP1; this interaction is required for optimal viral DNA replication.</text>
</comment>
<evidence type="ECO:0000256" key="13">
    <source>
        <dbReference type="SAM" id="MobiDB-lite"/>
    </source>
</evidence>
<evidence type="ECO:0000256" key="10">
    <source>
        <dbReference type="ARBA" id="ARBA00023159"/>
    </source>
</evidence>
<comment type="PTM">
    <text evidence="12">Phosphorylated.</text>
</comment>
<keyword evidence="11 12" id="KW-0804">Transcription</keyword>
<dbReference type="SUPFAM" id="SSF54957">
    <property type="entry name" value="Viral DNA-binding domain"/>
    <property type="match status" value="1"/>
</dbReference>
<evidence type="ECO:0000256" key="2">
    <source>
        <dbReference type="ARBA" id="ARBA00007794"/>
    </source>
</evidence>
<feature type="compositionally biased region" description="Low complexity" evidence="13">
    <location>
        <begin position="294"/>
        <end position="325"/>
    </location>
</feature>
<dbReference type="InterPro" id="IPR035975">
    <property type="entry name" value="E2/EBNA1_C_sf"/>
</dbReference>
<keyword evidence="6 12" id="KW-1048">Host nucleus</keyword>
<evidence type="ECO:0000256" key="7">
    <source>
        <dbReference type="ARBA" id="ARBA00022705"/>
    </source>
</evidence>
<dbReference type="Gene3D" id="1.10.287.30">
    <property type="entry name" value="E2 (early) protein, N terminal domain, subdomain 1"/>
    <property type="match status" value="1"/>
</dbReference>
<proteinExistence type="inferred from homology"/>
<dbReference type="InterPro" id="IPR001866">
    <property type="entry name" value="PPV_E2_N"/>
</dbReference>
<evidence type="ECO:0000313" key="16">
    <source>
        <dbReference type="EMBL" id="AUT11914.1"/>
    </source>
</evidence>
<evidence type="ECO:0000259" key="15">
    <source>
        <dbReference type="Pfam" id="PF00511"/>
    </source>
</evidence>
<feature type="domain" description="Papillomavirus E2 N-terminal" evidence="14">
    <location>
        <begin position="3"/>
        <end position="196"/>
    </location>
</feature>
<dbReference type="CDD" id="cd22541">
    <property type="entry name" value="SP5_N"/>
    <property type="match status" value="1"/>
</dbReference>
<keyword evidence="9 12" id="KW-0238">DNA-binding</keyword>
<dbReference type="Gene3D" id="3.30.70.330">
    <property type="match status" value="1"/>
</dbReference>
<dbReference type="GO" id="GO:0006351">
    <property type="term" value="P:DNA-templated transcription"/>
    <property type="evidence" value="ECO:0007669"/>
    <property type="project" value="UniProtKB-UniRule"/>
</dbReference>
<keyword evidence="7 12" id="KW-0235">DNA replication</keyword>
<dbReference type="GO" id="GO:0003677">
    <property type="term" value="F:DNA binding"/>
    <property type="evidence" value="ECO:0007669"/>
    <property type="project" value="UniProtKB-UniRule"/>
</dbReference>
<dbReference type="Pfam" id="PF00511">
    <property type="entry name" value="PPV_E2_C"/>
    <property type="match status" value="1"/>
</dbReference>
<feature type="region of interest" description="Disordered" evidence="13">
    <location>
        <begin position="204"/>
        <end position="363"/>
    </location>
</feature>
<evidence type="ECO:0000256" key="3">
    <source>
        <dbReference type="ARBA" id="ARBA00022491"/>
    </source>
</evidence>
<name>A0A2I8B2P7_9PAPI</name>
<dbReference type="Gene3D" id="2.170.200.10">
    <property type="entry name" value="Papillomavirus E2 early protein domain"/>
    <property type="match status" value="1"/>
</dbReference>
<comment type="caution">
    <text evidence="12">Lacks conserved residue(s) required for the propagation of feature annotation.</text>
</comment>
<reference evidence="16 17" key="1">
    <citation type="submission" date="2017-11" db="EMBL/GenBank/DDBJ databases">
        <title>Diverse papillomaviruses identified in Weddell seals breeding on Ross ice shelf, Antarctica.</title>
        <authorList>
            <person name="Smeele Z."/>
            <person name="Burns J."/>
            <person name="Kraberger S."/>
            <person name="Fontenele R.S."/>
            <person name="Waits K."/>
            <person name="Stainton D."/>
            <person name="Van Doorsaler K."/>
            <person name="Varsani A."/>
        </authorList>
    </citation>
    <scope>NUCLEOTIDE SEQUENCE [LARGE SCALE GENOMIC DNA]</scope>
    <source>
        <strain evidence="16">17181</strain>
    </source>
</reference>
<dbReference type="GO" id="GO:0006275">
    <property type="term" value="P:regulation of DNA replication"/>
    <property type="evidence" value="ECO:0007669"/>
    <property type="project" value="UniProtKB-UniRule"/>
</dbReference>
<dbReference type="InterPro" id="IPR042504">
    <property type="entry name" value="Regulatory_protein_E2_N_2"/>
</dbReference>
<evidence type="ECO:0000313" key="17">
    <source>
        <dbReference type="Proteomes" id="UP000240389"/>
    </source>
</evidence>
<evidence type="ECO:0000256" key="5">
    <source>
        <dbReference type="ARBA" id="ARBA00022553"/>
    </source>
</evidence>
<dbReference type="GO" id="GO:0039693">
    <property type="term" value="P:viral DNA genome replication"/>
    <property type="evidence" value="ECO:0007669"/>
    <property type="project" value="UniProtKB-UniRule"/>
</dbReference>
<sequence length="447" mass="49793">MVENLAKRLDLVRDGLLDLYERCDDSLESQLKHWQLLRQEYAILYFARRSGIIRVGCQPVPPAQVSRERARDAIEVHLMLQSLQQSNFCNEPWTLADTSLERYKTEPQGCWKKNPEMVEVRYDGDRENATLHTLWQDIYYRNSDGVWCKTHGQVDGHGLFYLDNGCKRYYVYFADDAKKYSRSGIWEVEYKNEILSPLDSVTSTTAPAHVCRPPEGPARTPARGSAGRLSTPPEPRHTPWSPQVSTSRADVPDTTSPLGGPVPALAAQPTLPTAVSRSWKSATRRHRRCLGPVTAATPGATDTRGGAAAAPYSAEAPPSSPTPAEGPEREPERQPADPGRRLPPAARPNRGRPGRLLRGTGDCSPALAVLRGSGNVLKCYRYRIKKKHRRLFRAVSTTWHWTGEDGADRAGEARLLVWFENPAQRSEFFESVPMPPSVSAYEGLGGL</sequence>
<comment type="similarity">
    <text evidence="12">Belongs to the papillomaviridae E2 protein family.</text>
</comment>
<accession>A0A2I8B2P7</accession>
<evidence type="ECO:0000259" key="14">
    <source>
        <dbReference type="Pfam" id="PF00508"/>
    </source>
</evidence>
<dbReference type="GO" id="GO:0042025">
    <property type="term" value="C:host cell nucleus"/>
    <property type="evidence" value="ECO:0007669"/>
    <property type="project" value="UniProtKB-SubCell"/>
</dbReference>
<dbReference type="SUPFAM" id="SSF51332">
    <property type="entry name" value="E2 regulatory, transactivation domain"/>
    <property type="match status" value="1"/>
</dbReference>
<dbReference type="InterPro" id="IPR036050">
    <property type="entry name" value="Regulatory_protein_E2_N"/>
</dbReference>
<comment type="subcellular location">
    <subcellularLocation>
        <location evidence="1 12">Host nucleus</location>
    </subcellularLocation>
</comment>
<keyword evidence="4 12" id="KW-0244">Early protein</keyword>
<keyword evidence="8 12" id="KW-0805">Transcription regulation</keyword>
<feature type="compositionally biased region" description="Polar residues" evidence="13">
    <location>
        <begin position="240"/>
        <end position="257"/>
    </location>
</feature>
<evidence type="ECO:0000256" key="4">
    <source>
        <dbReference type="ARBA" id="ARBA00022518"/>
    </source>
</evidence>
<evidence type="ECO:0000256" key="12">
    <source>
        <dbReference type="HAMAP-Rule" id="MF_04001"/>
    </source>
</evidence>
<evidence type="ECO:0000256" key="8">
    <source>
        <dbReference type="ARBA" id="ARBA00023015"/>
    </source>
</evidence>
<gene>
    <name evidence="12" type="primary">E2</name>
</gene>
<keyword evidence="10 12" id="KW-0010">Activator</keyword>
<dbReference type="Proteomes" id="UP000240389">
    <property type="component" value="Segment"/>
</dbReference>
<protein>
    <recommendedName>
        <fullName evidence="12">Regulatory protein E2</fullName>
    </recommendedName>
</protein>
<dbReference type="InterPro" id="IPR012677">
    <property type="entry name" value="Nucleotide-bd_a/b_plait_sf"/>
</dbReference>
<dbReference type="GO" id="GO:0006260">
    <property type="term" value="P:DNA replication"/>
    <property type="evidence" value="ECO:0007669"/>
    <property type="project" value="UniProtKB-KW"/>
</dbReference>
<evidence type="ECO:0000256" key="1">
    <source>
        <dbReference type="ARBA" id="ARBA00004147"/>
    </source>
</evidence>
<evidence type="ECO:0000256" key="9">
    <source>
        <dbReference type="ARBA" id="ARBA00023125"/>
    </source>
</evidence>
<comment type="similarity">
    <text evidence="2">Belongs to the papillomaviridae E8^E2C protein family.</text>
</comment>
<dbReference type="GO" id="GO:0000166">
    <property type="term" value="F:nucleotide binding"/>
    <property type="evidence" value="ECO:0007669"/>
    <property type="project" value="UniProtKB-UniRule"/>
</dbReference>
<evidence type="ECO:0000256" key="6">
    <source>
        <dbReference type="ARBA" id="ARBA00022562"/>
    </source>
</evidence>
<dbReference type="InterPro" id="IPR000427">
    <property type="entry name" value="Papillomavirus_E2_C"/>
</dbReference>
<dbReference type="InterPro" id="IPR042503">
    <property type="entry name" value="Regulatory_protein_E2_N_1"/>
</dbReference>